<protein>
    <submittedName>
        <fullName evidence="11">Outer membrane receptor protein involved in Fe transport</fullName>
    </submittedName>
</protein>
<feature type="signal peptide" evidence="8">
    <location>
        <begin position="1"/>
        <end position="19"/>
    </location>
</feature>
<evidence type="ECO:0000256" key="4">
    <source>
        <dbReference type="ARBA" id="ARBA00022692"/>
    </source>
</evidence>
<reference evidence="11 12" key="1">
    <citation type="submission" date="2018-03" db="EMBL/GenBank/DDBJ databases">
        <title>Genomic Encyclopedia of Archaeal and Bacterial Type Strains, Phase II (KMG-II): from individual species to whole genera.</title>
        <authorList>
            <person name="Goeker M."/>
        </authorList>
    </citation>
    <scope>NUCLEOTIDE SEQUENCE [LARGE SCALE GENOMIC DNA]</scope>
    <source>
        <strain evidence="11 12">DSM 24859</strain>
    </source>
</reference>
<feature type="domain" description="TonB-dependent receptor plug" evidence="9">
    <location>
        <begin position="151"/>
        <end position="226"/>
    </location>
</feature>
<feature type="domain" description="Outer membrane protein beta-barrel" evidence="10">
    <location>
        <begin position="386"/>
        <end position="796"/>
    </location>
</feature>
<proteinExistence type="predicted"/>
<dbReference type="Gene3D" id="2.40.170.20">
    <property type="entry name" value="TonB-dependent receptor, beta-barrel domain"/>
    <property type="match status" value="1"/>
</dbReference>
<dbReference type="GO" id="GO:0015344">
    <property type="term" value="F:siderophore uptake transmembrane transporter activity"/>
    <property type="evidence" value="ECO:0007669"/>
    <property type="project" value="TreeGrafter"/>
</dbReference>
<dbReference type="InterPro" id="IPR039426">
    <property type="entry name" value="TonB-dep_rcpt-like"/>
</dbReference>
<dbReference type="OrthoDB" id="905812at2"/>
<dbReference type="GO" id="GO:0044718">
    <property type="term" value="P:siderophore transmembrane transport"/>
    <property type="evidence" value="ECO:0007669"/>
    <property type="project" value="TreeGrafter"/>
</dbReference>
<dbReference type="PANTHER" id="PTHR30069:SF29">
    <property type="entry name" value="HEMOGLOBIN AND HEMOGLOBIN-HAPTOGLOBIN-BINDING PROTEIN 1-RELATED"/>
    <property type="match status" value="1"/>
</dbReference>
<keyword evidence="6" id="KW-0472">Membrane</keyword>
<gene>
    <name evidence="11" type="ORF">CLV51_104291</name>
</gene>
<dbReference type="InterPro" id="IPR036942">
    <property type="entry name" value="Beta-barrel_TonB_sf"/>
</dbReference>
<dbReference type="Pfam" id="PF13620">
    <property type="entry name" value="CarboxypepD_reg"/>
    <property type="match status" value="1"/>
</dbReference>
<dbReference type="InterPro" id="IPR041700">
    <property type="entry name" value="OMP_b-brl_3"/>
</dbReference>
<sequence length="820" mass="91075">MRIIVAMILLLTVSSNVFSQQHKNEKITGKILNGDSKLPVEYATVIVTDVITGKTISGAVANNKGVFDINGLSAGRFKVIIDFIGYEKKIFDSVVLTNARPVYDLGTVYITSASKSLNEVVVISRAAIVENKIDRVVYNVANDVTSQGGVATDVLKKVPQVTVDVDGNVELQGNSNIRFLINGKPSSMFGNSLSDALASIPASQIKSIEAITSPEAKYDAQGTGGIINIILKDNKMQGVNGNISLAAGTRLENGSVNLNVRHNNFGMNFFFSGNAQLKSSTPYSQDRTSADSIAKTSTRLLQYGNSDFNRDAYQSGLGFDWNISKTDNLSGSVSLNQFNNRLDGLTYQQQLINRLTNASSDTLNSLRQSDTRNHINAVDWNLAYKKKFKKAGQELDVLYSASYGSPSSRFLQSQLYDGQTLPYAGTSSSNPGNDRQHNISIDYVHPVNNKLTIETGLKTIFHDLSNTADVHTYDKSTNSYLPDPTQSYDFNYRMNIYAGYLSATFSMLNFLDVVAGARYEYTNIQMHFAGTTVPSYSNLVPSIILSHKFNKGQSFKLAYTHRLERPDRELNPFLNLSDPYNISTGNPALKPEIGDNFELGYNKSFDNGGSIYVALIERINSNDIKPYTTFYPSFQIGDSLYKNVSVTNRVNIGSEYNTGLIITGSLPLTKALNIRENLMVFNRHVVNKLDGGNQTNGLNWRLNMNVTYQLPKNLVAEAFGEYRSSFNNIQGRQPKSISYTFAFRKQFWNKNASIGLTATNPFNKYINQLTTIHTANYTSTVLRQIPYRSFGISLTYKFGKLQFKKEKENDNNYLNNIPSI</sequence>
<evidence type="ECO:0000256" key="8">
    <source>
        <dbReference type="SAM" id="SignalP"/>
    </source>
</evidence>
<keyword evidence="5 8" id="KW-0732">Signal</keyword>
<dbReference type="EMBL" id="PYAW01000004">
    <property type="protein sequence ID" value="PSL45585.1"/>
    <property type="molecule type" value="Genomic_DNA"/>
</dbReference>
<dbReference type="PANTHER" id="PTHR30069">
    <property type="entry name" value="TONB-DEPENDENT OUTER MEMBRANE RECEPTOR"/>
    <property type="match status" value="1"/>
</dbReference>
<organism evidence="11 12">
    <name type="scientific">Chitinophaga niastensis</name>
    <dbReference type="NCBI Taxonomy" id="536980"/>
    <lineage>
        <taxon>Bacteria</taxon>
        <taxon>Pseudomonadati</taxon>
        <taxon>Bacteroidota</taxon>
        <taxon>Chitinophagia</taxon>
        <taxon>Chitinophagales</taxon>
        <taxon>Chitinophagaceae</taxon>
        <taxon>Chitinophaga</taxon>
    </lineage>
</organism>
<evidence type="ECO:0000256" key="7">
    <source>
        <dbReference type="ARBA" id="ARBA00023237"/>
    </source>
</evidence>
<dbReference type="RefSeq" id="WP_106529903.1">
    <property type="nucleotide sequence ID" value="NZ_PYAW01000004.1"/>
</dbReference>
<evidence type="ECO:0000313" key="12">
    <source>
        <dbReference type="Proteomes" id="UP000240971"/>
    </source>
</evidence>
<dbReference type="Pfam" id="PF07715">
    <property type="entry name" value="Plug"/>
    <property type="match status" value="1"/>
</dbReference>
<evidence type="ECO:0000256" key="1">
    <source>
        <dbReference type="ARBA" id="ARBA00004571"/>
    </source>
</evidence>
<keyword evidence="3" id="KW-1134">Transmembrane beta strand</keyword>
<evidence type="ECO:0000313" key="11">
    <source>
        <dbReference type="EMBL" id="PSL45585.1"/>
    </source>
</evidence>
<accession>A0A2P8HH88</accession>
<keyword evidence="11" id="KW-0675">Receptor</keyword>
<dbReference type="AlphaFoldDB" id="A0A2P8HH88"/>
<keyword evidence="12" id="KW-1185">Reference proteome</keyword>
<keyword evidence="4" id="KW-0812">Transmembrane</keyword>
<dbReference type="InterPro" id="IPR012910">
    <property type="entry name" value="Plug_dom"/>
</dbReference>
<feature type="chain" id="PRO_5015183417" evidence="8">
    <location>
        <begin position="20"/>
        <end position="820"/>
    </location>
</feature>
<keyword evidence="7" id="KW-0998">Cell outer membrane</keyword>
<comment type="caution">
    <text evidence="11">The sequence shown here is derived from an EMBL/GenBank/DDBJ whole genome shotgun (WGS) entry which is preliminary data.</text>
</comment>
<dbReference type="InterPro" id="IPR037066">
    <property type="entry name" value="Plug_dom_sf"/>
</dbReference>
<evidence type="ECO:0000259" key="10">
    <source>
        <dbReference type="Pfam" id="PF14905"/>
    </source>
</evidence>
<dbReference type="SUPFAM" id="SSF49464">
    <property type="entry name" value="Carboxypeptidase regulatory domain-like"/>
    <property type="match status" value="1"/>
</dbReference>
<evidence type="ECO:0000256" key="5">
    <source>
        <dbReference type="ARBA" id="ARBA00022729"/>
    </source>
</evidence>
<dbReference type="Pfam" id="PF14905">
    <property type="entry name" value="OMP_b-brl_3"/>
    <property type="match status" value="1"/>
</dbReference>
<evidence type="ECO:0000256" key="3">
    <source>
        <dbReference type="ARBA" id="ARBA00022452"/>
    </source>
</evidence>
<dbReference type="Gene3D" id="2.170.130.10">
    <property type="entry name" value="TonB-dependent receptor, plug domain"/>
    <property type="match status" value="1"/>
</dbReference>
<dbReference type="GO" id="GO:0009279">
    <property type="term" value="C:cell outer membrane"/>
    <property type="evidence" value="ECO:0007669"/>
    <property type="project" value="UniProtKB-SubCell"/>
</dbReference>
<dbReference type="SUPFAM" id="SSF56935">
    <property type="entry name" value="Porins"/>
    <property type="match status" value="1"/>
</dbReference>
<comment type="subcellular location">
    <subcellularLocation>
        <location evidence="1">Cell outer membrane</location>
        <topology evidence="1">Multi-pass membrane protein</topology>
    </subcellularLocation>
</comment>
<dbReference type="InterPro" id="IPR008969">
    <property type="entry name" value="CarboxyPept-like_regulatory"/>
</dbReference>
<evidence type="ECO:0000259" key="9">
    <source>
        <dbReference type="Pfam" id="PF07715"/>
    </source>
</evidence>
<evidence type="ECO:0000256" key="2">
    <source>
        <dbReference type="ARBA" id="ARBA00022448"/>
    </source>
</evidence>
<dbReference type="Proteomes" id="UP000240971">
    <property type="component" value="Unassembled WGS sequence"/>
</dbReference>
<name>A0A2P8HH88_CHINA</name>
<keyword evidence="2" id="KW-0813">Transport</keyword>
<evidence type="ECO:0000256" key="6">
    <source>
        <dbReference type="ARBA" id="ARBA00023136"/>
    </source>
</evidence>